<comment type="caution">
    <text evidence="11">The sequence shown here is derived from an EMBL/GenBank/DDBJ whole genome shotgun (WGS) entry which is preliminary data.</text>
</comment>
<keyword evidence="6" id="KW-0010">Activator</keyword>
<dbReference type="InterPro" id="IPR036388">
    <property type="entry name" value="WH-like_DNA-bd_sf"/>
</dbReference>
<evidence type="ECO:0000256" key="5">
    <source>
        <dbReference type="ARBA" id="ARBA00023125"/>
    </source>
</evidence>
<keyword evidence="2" id="KW-0673">Quorum sensing</keyword>
<comment type="function">
    <text evidence="8">Positive regulation of conjugal transfer of Ti plasmids. TraR activates target genes in the presence of AAI and also activates traR and traI themselves.</text>
</comment>
<dbReference type="OrthoDB" id="9803630at2"/>
<dbReference type="PATRIC" id="fig|1612624.7.peg.245"/>
<evidence type="ECO:0000256" key="6">
    <source>
        <dbReference type="ARBA" id="ARBA00023159"/>
    </source>
</evidence>
<keyword evidence="5" id="KW-0238">DNA-binding</keyword>
<keyword evidence="3" id="KW-0184">Conjugation</keyword>
<dbReference type="GO" id="GO:0032993">
    <property type="term" value="C:protein-DNA complex"/>
    <property type="evidence" value="ECO:0007669"/>
    <property type="project" value="UniProtKB-ARBA"/>
</dbReference>
<proteinExistence type="inferred from homology"/>
<dbReference type="NCBIfam" id="NF010444">
    <property type="entry name" value="PRK13870.1"/>
    <property type="match status" value="1"/>
</dbReference>
<dbReference type="Pfam" id="PF03472">
    <property type="entry name" value="Autoind_bind"/>
    <property type="match status" value="1"/>
</dbReference>
<dbReference type="Proteomes" id="UP000093111">
    <property type="component" value="Plasmid pF5.1b"/>
</dbReference>
<dbReference type="AlphaFoldDB" id="A0A1C7P813"/>
<evidence type="ECO:0000256" key="3">
    <source>
        <dbReference type="ARBA" id="ARBA00022971"/>
    </source>
</evidence>
<dbReference type="FunFam" id="3.30.450.80:FF:000001">
    <property type="entry name" value="Transcriptional activator protein TraR"/>
    <property type="match status" value="1"/>
</dbReference>
<evidence type="ECO:0000256" key="9">
    <source>
        <dbReference type="ARBA" id="ARBA00070209"/>
    </source>
</evidence>
<keyword evidence="12" id="KW-1185">Reference proteome</keyword>
<dbReference type="InterPro" id="IPR036693">
    <property type="entry name" value="TF_LuxR_autoind-bd_dom_sf"/>
</dbReference>
<protein>
    <recommendedName>
        <fullName evidence="9">Transcriptional activator protein TraR</fullName>
    </recommendedName>
</protein>
<geneLocation type="plasmid" evidence="12">
    <name>pf5.1b</name>
</geneLocation>
<evidence type="ECO:0000313" key="11">
    <source>
        <dbReference type="EMBL" id="OBZ97378.1"/>
    </source>
</evidence>
<dbReference type="PROSITE" id="PS50043">
    <property type="entry name" value="HTH_LUXR_2"/>
    <property type="match status" value="1"/>
</dbReference>
<dbReference type="GO" id="GO:0001216">
    <property type="term" value="F:DNA-binding transcription activator activity"/>
    <property type="evidence" value="ECO:0007669"/>
    <property type="project" value="UniProtKB-ARBA"/>
</dbReference>
<keyword evidence="11" id="KW-0614">Plasmid</keyword>
<dbReference type="Gene3D" id="1.10.10.10">
    <property type="entry name" value="Winged helix-like DNA-binding domain superfamily/Winged helix DNA-binding domain"/>
    <property type="match status" value="1"/>
</dbReference>
<dbReference type="SUPFAM" id="SSF46894">
    <property type="entry name" value="C-terminal effector domain of the bipartite response regulators"/>
    <property type="match status" value="1"/>
</dbReference>
<evidence type="ECO:0000256" key="7">
    <source>
        <dbReference type="ARBA" id="ARBA00023163"/>
    </source>
</evidence>
<dbReference type="RefSeq" id="WP_068950876.1">
    <property type="nucleotide sequence ID" value="NZ_CM004503.1"/>
</dbReference>
<dbReference type="InterPro" id="IPR016032">
    <property type="entry name" value="Sig_transdc_resp-reg_C-effctor"/>
</dbReference>
<dbReference type="Pfam" id="PF00196">
    <property type="entry name" value="GerE"/>
    <property type="match status" value="1"/>
</dbReference>
<feature type="domain" description="HTH luxR-type" evidence="10">
    <location>
        <begin position="167"/>
        <end position="232"/>
    </location>
</feature>
<dbReference type="SUPFAM" id="SSF75516">
    <property type="entry name" value="Pheromone-binding domain of LuxR-like quorum-sensing transcription factors"/>
    <property type="match status" value="1"/>
</dbReference>
<evidence type="ECO:0000256" key="1">
    <source>
        <dbReference type="ARBA" id="ARBA00006784"/>
    </source>
</evidence>
<dbReference type="InterPro" id="IPR005143">
    <property type="entry name" value="TF_LuxR_autoind-bd_dom"/>
</dbReference>
<keyword evidence="4" id="KW-0805">Transcription regulation</keyword>
<dbReference type="GO" id="GO:0009372">
    <property type="term" value="P:quorum sensing"/>
    <property type="evidence" value="ECO:0007669"/>
    <property type="project" value="UniProtKB-KW"/>
</dbReference>
<evidence type="ECO:0000259" key="10">
    <source>
        <dbReference type="PROSITE" id="PS50043"/>
    </source>
</evidence>
<dbReference type="GO" id="GO:0000976">
    <property type="term" value="F:transcription cis-regulatory region binding"/>
    <property type="evidence" value="ECO:0007669"/>
    <property type="project" value="UniProtKB-ARBA"/>
</dbReference>
<gene>
    <name evidence="11" type="ORF">ADU59_01160</name>
</gene>
<dbReference type="Gene3D" id="3.30.450.80">
    <property type="entry name" value="Transcription factor LuxR-like, autoinducer-binding domain"/>
    <property type="match status" value="1"/>
</dbReference>
<keyword evidence="7" id="KW-0804">Transcription</keyword>
<dbReference type="CDD" id="cd06170">
    <property type="entry name" value="LuxR_C_like"/>
    <property type="match status" value="1"/>
</dbReference>
<reference evidence="11 12" key="1">
    <citation type="journal article" date="2016" name="Syst. Appl. Microbiol.">
        <title>Pararhizobium polonicum sp. nov. isolated from tumors on stone fruit rootstocks.</title>
        <authorList>
            <person name="Pulawska J."/>
            <person name="Kuzmanovic N."/>
            <person name="Willems A."/>
            <person name="Pothier J.F."/>
        </authorList>
    </citation>
    <scope>NUCLEOTIDE SEQUENCE [LARGE SCALE GENOMIC DNA]</scope>
    <source>
        <strain evidence="11 12">F5.1</strain>
        <plasmid evidence="11">pF5.1b</plasmid>
    </source>
</reference>
<dbReference type="InterPro" id="IPR000792">
    <property type="entry name" value="Tscrpt_reg_LuxR_C"/>
</dbReference>
<comment type="similarity">
    <text evidence="1">Belongs to the autoinducer-regulated transcriptional regulatory protein family.</text>
</comment>
<dbReference type="EMBL" id="LGLV01000002">
    <property type="protein sequence ID" value="OBZ97378.1"/>
    <property type="molecule type" value="Genomic_DNA"/>
</dbReference>
<evidence type="ECO:0000256" key="4">
    <source>
        <dbReference type="ARBA" id="ARBA00023015"/>
    </source>
</evidence>
<evidence type="ECO:0000256" key="8">
    <source>
        <dbReference type="ARBA" id="ARBA00055092"/>
    </source>
</evidence>
<organism evidence="11 12">
    <name type="scientific">Pararhizobium polonicum</name>
    <dbReference type="NCBI Taxonomy" id="1612624"/>
    <lineage>
        <taxon>Bacteria</taxon>
        <taxon>Pseudomonadati</taxon>
        <taxon>Pseudomonadota</taxon>
        <taxon>Alphaproteobacteria</taxon>
        <taxon>Hyphomicrobiales</taxon>
        <taxon>Rhizobiaceae</taxon>
        <taxon>Rhizobium/Agrobacterium group</taxon>
        <taxon>Pararhizobium</taxon>
    </lineage>
</organism>
<dbReference type="SMART" id="SM00421">
    <property type="entry name" value="HTH_LUXR"/>
    <property type="match status" value="1"/>
</dbReference>
<accession>A0A1C7P813</accession>
<sequence>MQHWLDKLTDLTAIEGDECILKTGLADVADHFGFTGYAYLHIQHKHIIAVTNYHHDWRSLYFDKKFDALDPVVKRARSRKHVFAWSGEQERPRLSTEERAFYAQAADFGIRSGITIPIRTANGSMSMFTLASERPAIPLDREIDAVAAAAAVGQLHARISFLRTSPTAEDAAWLDPKEATYLRWIAVGKTMEEIADVEGVKYNSVRVKLREAMKRFDVRSKAHLTALAIRRKLI</sequence>
<evidence type="ECO:0000256" key="2">
    <source>
        <dbReference type="ARBA" id="ARBA00022654"/>
    </source>
</evidence>
<name>A0A1C7P813_9HYPH</name>
<evidence type="ECO:0000313" key="12">
    <source>
        <dbReference type="Proteomes" id="UP000093111"/>
    </source>
</evidence>